<proteinExistence type="inferred from homology"/>
<protein>
    <submittedName>
        <fullName evidence="5">Alpha-glucosidase</fullName>
    </submittedName>
</protein>
<accession>A0A4R3NV50</accession>
<keyword evidence="3" id="KW-0326">Glycosidase</keyword>
<reference evidence="5 6" key="1">
    <citation type="submission" date="2019-03" db="EMBL/GenBank/DDBJ databases">
        <title>Freshwater and sediment microbial communities from various areas in North America, analyzing microbe dynamics in response to fracking.</title>
        <authorList>
            <person name="Lamendella R."/>
        </authorList>
    </citation>
    <scope>NUCLEOTIDE SEQUENCE [LARGE SCALE GENOMIC DNA]</scope>
    <source>
        <strain evidence="5 6">175.2</strain>
    </source>
</reference>
<evidence type="ECO:0000313" key="6">
    <source>
        <dbReference type="Proteomes" id="UP000295097"/>
    </source>
</evidence>
<dbReference type="InterPro" id="IPR017853">
    <property type="entry name" value="GH"/>
</dbReference>
<evidence type="ECO:0000256" key="2">
    <source>
        <dbReference type="ARBA" id="ARBA00022801"/>
    </source>
</evidence>
<dbReference type="FunFam" id="3.90.400.10:FF:000002">
    <property type="entry name" value="Sucrose isomerase"/>
    <property type="match status" value="1"/>
</dbReference>
<keyword evidence="2" id="KW-0378">Hydrolase</keyword>
<evidence type="ECO:0000256" key="3">
    <source>
        <dbReference type="ARBA" id="ARBA00023295"/>
    </source>
</evidence>
<dbReference type="GO" id="GO:0004556">
    <property type="term" value="F:alpha-amylase activity"/>
    <property type="evidence" value="ECO:0007669"/>
    <property type="project" value="TreeGrafter"/>
</dbReference>
<dbReference type="GO" id="GO:0009313">
    <property type="term" value="P:oligosaccharide catabolic process"/>
    <property type="evidence" value="ECO:0007669"/>
    <property type="project" value="TreeGrafter"/>
</dbReference>
<dbReference type="PANTHER" id="PTHR10357">
    <property type="entry name" value="ALPHA-AMYLASE FAMILY MEMBER"/>
    <property type="match status" value="1"/>
</dbReference>
<dbReference type="Pfam" id="PF00128">
    <property type="entry name" value="Alpha-amylase"/>
    <property type="match status" value="1"/>
</dbReference>
<dbReference type="AlphaFoldDB" id="A0A4R3NV50"/>
<dbReference type="InterPro" id="IPR006047">
    <property type="entry name" value="GH13_cat_dom"/>
</dbReference>
<dbReference type="PANTHER" id="PTHR10357:SF179">
    <property type="entry name" value="NEUTRAL AND BASIC AMINO ACID TRANSPORT PROTEIN RBAT"/>
    <property type="match status" value="1"/>
</dbReference>
<sequence length="560" mass="63475">MTFIMPSKDMKNGFASISSDEDWWRGAVIYQIYPRSFQDSNGDGIGDLAGITARLGYVAALGVDAIWLSPFFASPQKDFGYDISDYCDVDPMFGSLDDFDALIAEAHRLGLRVMIDQVLSHASSQHPWFIESRSSRTNPKADWFVWADMQPDGSPPNNWLSVFGGSSWQWDSTRRQYYLHNFLAEQPDVNLLNPEAQDAILDTVRFWLERGVDGFRLDTTNFYCHDARLRSNPPADFVEKSKEIEPYHYQNHLFDKNRPETVDFLRRFRALLNEYPGSASVGEIGYGPQSLDLMAEYTSNNDKLNMAYTFDFLGDEYDADIFRKRIARFEEKAAGSWPCWAFSNHDVSRHVSRWHEHADDIGQLAKLMGSLLLSLRGSVCCYEGEELGLTEAELAYEDLVDPYGIRLWPEFKGRDGCRTPMPWDSKADHAGFSPARPWLPVDSNHLPLAVNRQETDPTSVLSHYRAFLAFRRAHPAMIKGDIELLPASVGGEAILAFRRVHADEEVLCIFNLGRLPAQYKPPFDVSTFSALDVPSFRNSVSDGVISLEGTSAFFGKIERK</sequence>
<feature type="domain" description="Glycosyl hydrolase family 13 catalytic" evidence="4">
    <location>
        <begin position="31"/>
        <end position="418"/>
    </location>
</feature>
<dbReference type="CDD" id="cd11330">
    <property type="entry name" value="AmyAc_OligoGlu"/>
    <property type="match status" value="1"/>
</dbReference>
<comment type="similarity">
    <text evidence="1">Belongs to the glycosyl hydrolase 13 family.</text>
</comment>
<evidence type="ECO:0000259" key="4">
    <source>
        <dbReference type="SMART" id="SM00642"/>
    </source>
</evidence>
<evidence type="ECO:0000313" key="5">
    <source>
        <dbReference type="EMBL" id="TCT42006.1"/>
    </source>
</evidence>
<dbReference type="Gene3D" id="3.20.20.80">
    <property type="entry name" value="Glycosidases"/>
    <property type="match status" value="2"/>
</dbReference>
<comment type="caution">
    <text evidence="5">The sequence shown here is derived from an EMBL/GenBank/DDBJ whole genome shotgun (WGS) entry which is preliminary data.</text>
</comment>
<dbReference type="InterPro" id="IPR013780">
    <property type="entry name" value="Glyco_hydro_b"/>
</dbReference>
<dbReference type="Proteomes" id="UP000295097">
    <property type="component" value="Unassembled WGS sequence"/>
</dbReference>
<organism evidence="5 6">
    <name type="scientific">Martelella mediterranea</name>
    <dbReference type="NCBI Taxonomy" id="293089"/>
    <lineage>
        <taxon>Bacteria</taxon>
        <taxon>Pseudomonadati</taxon>
        <taxon>Pseudomonadota</taxon>
        <taxon>Alphaproteobacteria</taxon>
        <taxon>Hyphomicrobiales</taxon>
        <taxon>Aurantimonadaceae</taxon>
        <taxon>Martelella</taxon>
    </lineage>
</organism>
<name>A0A4R3NV50_9HYPH</name>
<keyword evidence="6" id="KW-1185">Reference proteome</keyword>
<gene>
    <name evidence="5" type="ORF">EDC90_100521</name>
</gene>
<evidence type="ECO:0000256" key="1">
    <source>
        <dbReference type="ARBA" id="ARBA00008061"/>
    </source>
</evidence>
<dbReference type="Gene3D" id="2.60.40.1180">
    <property type="entry name" value="Golgi alpha-mannosidase II"/>
    <property type="match status" value="1"/>
</dbReference>
<dbReference type="InterPro" id="IPR045857">
    <property type="entry name" value="O16G_dom_2"/>
</dbReference>
<dbReference type="SUPFAM" id="SSF51445">
    <property type="entry name" value="(Trans)glycosidases"/>
    <property type="match status" value="1"/>
</dbReference>
<dbReference type="SMART" id="SM00642">
    <property type="entry name" value="Aamy"/>
    <property type="match status" value="1"/>
</dbReference>
<dbReference type="EMBL" id="SMAR01000005">
    <property type="protein sequence ID" value="TCT42006.1"/>
    <property type="molecule type" value="Genomic_DNA"/>
</dbReference>
<dbReference type="Gene3D" id="3.90.400.10">
    <property type="entry name" value="Oligo-1,6-glucosidase, Domain 2"/>
    <property type="match status" value="1"/>
</dbReference>